<accession>A0A2P2IZ36</accession>
<proteinExistence type="predicted"/>
<dbReference type="AlphaFoldDB" id="A0A2P2IZ36"/>
<sequence>MPLISGMVPTSGTLCTVPLASDIAKRNILGTDDRIGSSRMVQPLACPLSNHMMLPQAVKTGDGTNAVDSLNVGESAALGGKVFSTSLVPGMQWRPGNSFQNQAEPVCGSLLIYVFEL</sequence>
<protein>
    <submittedName>
        <fullName evidence="1">CCR4-NOT transcription complex subunit 3 isoform X3</fullName>
    </submittedName>
</protein>
<evidence type="ECO:0000313" key="1">
    <source>
        <dbReference type="EMBL" id="MBW86498.1"/>
    </source>
</evidence>
<name>A0A2P2IZ36_RHIMU</name>
<organism evidence="1">
    <name type="scientific">Rhizophora mucronata</name>
    <name type="common">Asiatic mangrove</name>
    <dbReference type="NCBI Taxonomy" id="61149"/>
    <lineage>
        <taxon>Eukaryota</taxon>
        <taxon>Viridiplantae</taxon>
        <taxon>Streptophyta</taxon>
        <taxon>Embryophyta</taxon>
        <taxon>Tracheophyta</taxon>
        <taxon>Spermatophyta</taxon>
        <taxon>Magnoliopsida</taxon>
        <taxon>eudicotyledons</taxon>
        <taxon>Gunneridae</taxon>
        <taxon>Pentapetalae</taxon>
        <taxon>rosids</taxon>
        <taxon>fabids</taxon>
        <taxon>Malpighiales</taxon>
        <taxon>Rhizophoraceae</taxon>
        <taxon>Rhizophora</taxon>
    </lineage>
</organism>
<reference evidence="1" key="1">
    <citation type="submission" date="2018-02" db="EMBL/GenBank/DDBJ databases">
        <title>Rhizophora mucronata_Transcriptome.</title>
        <authorList>
            <person name="Meera S.P."/>
            <person name="Sreeshan A."/>
            <person name="Augustine A."/>
        </authorList>
    </citation>
    <scope>NUCLEOTIDE SEQUENCE</scope>
    <source>
        <tissue evidence="1">Leaf</tissue>
    </source>
</reference>
<dbReference type="EMBL" id="GGEC01006015">
    <property type="protein sequence ID" value="MBW86498.1"/>
    <property type="molecule type" value="Transcribed_RNA"/>
</dbReference>